<keyword evidence="12" id="KW-0436">Ligase</keyword>
<dbReference type="NCBIfam" id="NF009085">
    <property type="entry name" value="PRK12420.1"/>
    <property type="match status" value="1"/>
</dbReference>
<proteinExistence type="inferred from homology"/>
<organism evidence="12 13">
    <name type="scientific">Paenibacillus agricola</name>
    <dbReference type="NCBI Taxonomy" id="2716264"/>
    <lineage>
        <taxon>Bacteria</taxon>
        <taxon>Bacillati</taxon>
        <taxon>Bacillota</taxon>
        <taxon>Bacilli</taxon>
        <taxon>Bacillales</taxon>
        <taxon>Paenibacillaceae</taxon>
        <taxon>Paenibacillus</taxon>
    </lineage>
</organism>
<dbReference type="EC" id="6.1.1.21" evidence="2 10"/>
<evidence type="ECO:0000259" key="11">
    <source>
        <dbReference type="PROSITE" id="PS50862"/>
    </source>
</evidence>
<evidence type="ECO:0000256" key="9">
    <source>
        <dbReference type="ARBA" id="ARBA00047639"/>
    </source>
</evidence>
<feature type="domain" description="Aminoacyl-transfer RNA synthetases class-II family profile" evidence="11">
    <location>
        <begin position="1"/>
        <end position="341"/>
    </location>
</feature>
<dbReference type="InterPro" id="IPR004516">
    <property type="entry name" value="HisRS/HisZ"/>
</dbReference>
<dbReference type="InterPro" id="IPR041715">
    <property type="entry name" value="HisRS-like_core"/>
</dbReference>
<evidence type="ECO:0000256" key="10">
    <source>
        <dbReference type="NCBIfam" id="TIGR00442"/>
    </source>
</evidence>
<evidence type="ECO:0000256" key="4">
    <source>
        <dbReference type="ARBA" id="ARBA00022490"/>
    </source>
</evidence>
<name>A0ABX0JDP5_9BACL</name>
<dbReference type="Pfam" id="PF03129">
    <property type="entry name" value="HGTP_anticodon"/>
    <property type="match status" value="1"/>
</dbReference>
<dbReference type="SUPFAM" id="SSF52954">
    <property type="entry name" value="Class II aaRS ABD-related"/>
    <property type="match status" value="1"/>
</dbReference>
<dbReference type="InterPro" id="IPR006195">
    <property type="entry name" value="aa-tRNA-synth_II"/>
</dbReference>
<evidence type="ECO:0000256" key="7">
    <source>
        <dbReference type="ARBA" id="ARBA00022917"/>
    </source>
</evidence>
<dbReference type="EMBL" id="JAAOIW010000007">
    <property type="protein sequence ID" value="NHN32021.1"/>
    <property type="molecule type" value="Genomic_DNA"/>
</dbReference>
<gene>
    <name evidence="12" type="ORF">G9U52_19475</name>
</gene>
<dbReference type="Gene3D" id="3.40.50.800">
    <property type="entry name" value="Anticodon-binding domain"/>
    <property type="match status" value="1"/>
</dbReference>
<dbReference type="PANTHER" id="PTHR11476:SF7">
    <property type="entry name" value="HISTIDINE--TRNA LIGASE"/>
    <property type="match status" value="1"/>
</dbReference>
<evidence type="ECO:0000313" key="13">
    <source>
        <dbReference type="Proteomes" id="UP001165962"/>
    </source>
</evidence>
<evidence type="ECO:0000256" key="3">
    <source>
        <dbReference type="ARBA" id="ARBA00017399"/>
    </source>
</evidence>
<dbReference type="Gene3D" id="3.30.930.10">
    <property type="entry name" value="Bira Bifunctional Protein, Domain 2"/>
    <property type="match status" value="1"/>
</dbReference>
<dbReference type="PROSITE" id="PS50862">
    <property type="entry name" value="AA_TRNA_LIGASE_II"/>
    <property type="match status" value="1"/>
</dbReference>
<keyword evidence="6" id="KW-0067">ATP-binding</keyword>
<evidence type="ECO:0000256" key="5">
    <source>
        <dbReference type="ARBA" id="ARBA00022741"/>
    </source>
</evidence>
<evidence type="ECO:0000256" key="6">
    <source>
        <dbReference type="ARBA" id="ARBA00022840"/>
    </source>
</evidence>
<dbReference type="Pfam" id="PF13393">
    <property type="entry name" value="tRNA-synt_His"/>
    <property type="match status" value="1"/>
</dbReference>
<keyword evidence="7" id="KW-0648">Protein biosynthesis</keyword>
<evidence type="ECO:0000256" key="1">
    <source>
        <dbReference type="ARBA" id="ARBA00008226"/>
    </source>
</evidence>
<comment type="catalytic activity">
    <reaction evidence="9">
        <text>tRNA(His) + L-histidine + ATP = L-histidyl-tRNA(His) + AMP + diphosphate + H(+)</text>
        <dbReference type="Rhea" id="RHEA:17313"/>
        <dbReference type="Rhea" id="RHEA-COMP:9665"/>
        <dbReference type="Rhea" id="RHEA-COMP:9689"/>
        <dbReference type="ChEBI" id="CHEBI:15378"/>
        <dbReference type="ChEBI" id="CHEBI:30616"/>
        <dbReference type="ChEBI" id="CHEBI:33019"/>
        <dbReference type="ChEBI" id="CHEBI:57595"/>
        <dbReference type="ChEBI" id="CHEBI:78442"/>
        <dbReference type="ChEBI" id="CHEBI:78527"/>
        <dbReference type="ChEBI" id="CHEBI:456215"/>
        <dbReference type="EC" id="6.1.1.21"/>
    </reaction>
</comment>
<keyword evidence="5" id="KW-0547">Nucleotide-binding</keyword>
<dbReference type="InterPro" id="IPR045864">
    <property type="entry name" value="aa-tRNA-synth_II/BPL/LPL"/>
</dbReference>
<keyword evidence="8" id="KW-0030">Aminoacyl-tRNA synthetase</keyword>
<evidence type="ECO:0000313" key="12">
    <source>
        <dbReference type="EMBL" id="NHN32021.1"/>
    </source>
</evidence>
<accession>A0ABX0JDP5</accession>
<dbReference type="CDD" id="cd00773">
    <property type="entry name" value="HisRS-like_core"/>
    <property type="match status" value="1"/>
</dbReference>
<comment type="caution">
    <text evidence="12">The sequence shown here is derived from an EMBL/GenBank/DDBJ whole genome shotgun (WGS) entry which is preliminary data.</text>
</comment>
<dbReference type="SUPFAM" id="SSF55681">
    <property type="entry name" value="Class II aaRS and biotin synthetases"/>
    <property type="match status" value="1"/>
</dbReference>
<comment type="similarity">
    <text evidence="1">Belongs to the class-II aminoacyl-tRNA synthetase family.</text>
</comment>
<dbReference type="RefSeq" id="WP_166152320.1">
    <property type="nucleotide sequence ID" value="NZ_JAAOIW010000007.1"/>
</dbReference>
<evidence type="ECO:0000256" key="2">
    <source>
        <dbReference type="ARBA" id="ARBA00012815"/>
    </source>
</evidence>
<dbReference type="PIRSF" id="PIRSF001549">
    <property type="entry name" value="His-tRNA_synth"/>
    <property type="match status" value="1"/>
</dbReference>
<protein>
    <recommendedName>
        <fullName evidence="3 10">Histidine--tRNA ligase</fullName>
        <ecNumber evidence="2 10">6.1.1.21</ecNumber>
    </recommendedName>
</protein>
<sequence length="431" mass="47727">MQNVKGTFDYLGPERALRKQVQEVIETMFELYDFDSMETPILNEMELLASKYAGGEEILKETYQLSDQGNRQLGLRYDLTIPFAKVVAFNPGLEIPFKRYEIGKVFRDGPVKRGRLREFLQCDADVVGTSGPEAEIEFMQLAVQVFKKLDIPIIMAWNNRQFLGQLLARIGVCAEEEQSVMLTLDKLFKIGREGVQLELSSKGLRSEVTQKISELVGKENLTFGGLAQQYNLEQSQGAKEVEALQLLIEQTGLASSCKFDPFLSRGLSFYTGTVYEIFDRTGRFTSSLGGGGRYDAIIGQLVGREDIQYPAVGLSFGMESIMELLKERELPAKTKPVLVLPIGVDLTAQALLIASGLRADGIRIRMGASGRKLKKSLASAAAKGVRFVVLVGSEEAALGQARLKDMQEQTESLMSIEDIILTVRFCTTASN</sequence>
<keyword evidence="13" id="KW-1185">Reference proteome</keyword>
<dbReference type="PANTHER" id="PTHR11476">
    <property type="entry name" value="HISTIDYL-TRNA SYNTHETASE"/>
    <property type="match status" value="1"/>
</dbReference>
<dbReference type="InterPro" id="IPR036621">
    <property type="entry name" value="Anticodon-bd_dom_sf"/>
</dbReference>
<evidence type="ECO:0000256" key="8">
    <source>
        <dbReference type="ARBA" id="ARBA00023146"/>
    </source>
</evidence>
<keyword evidence="4" id="KW-0963">Cytoplasm</keyword>
<dbReference type="InterPro" id="IPR004154">
    <property type="entry name" value="Anticodon-bd"/>
</dbReference>
<dbReference type="Proteomes" id="UP001165962">
    <property type="component" value="Unassembled WGS sequence"/>
</dbReference>
<dbReference type="InterPro" id="IPR015807">
    <property type="entry name" value="His-tRNA-ligase"/>
</dbReference>
<dbReference type="GO" id="GO:0004821">
    <property type="term" value="F:histidine-tRNA ligase activity"/>
    <property type="evidence" value="ECO:0007669"/>
    <property type="project" value="UniProtKB-EC"/>
</dbReference>
<dbReference type="NCBIfam" id="TIGR00442">
    <property type="entry name" value="hisS"/>
    <property type="match status" value="1"/>
</dbReference>
<reference evidence="12" key="1">
    <citation type="submission" date="2020-03" db="EMBL/GenBank/DDBJ databases">
        <title>Draft sequencing of Paenibacilllus sp. S3N08.</title>
        <authorList>
            <person name="Kim D.-U."/>
        </authorList>
    </citation>
    <scope>NUCLEOTIDE SEQUENCE</scope>
    <source>
        <strain evidence="12">S3N08</strain>
    </source>
</reference>